<reference evidence="2" key="1">
    <citation type="submission" date="2021-01" db="EMBL/GenBank/DDBJ databases">
        <authorList>
            <person name="Corre E."/>
            <person name="Pelletier E."/>
            <person name="Niang G."/>
            <person name="Scheremetjew M."/>
            <person name="Finn R."/>
            <person name="Kale V."/>
            <person name="Holt S."/>
            <person name="Cochrane G."/>
            <person name="Meng A."/>
            <person name="Brown T."/>
            <person name="Cohen L."/>
        </authorList>
    </citation>
    <scope>NUCLEOTIDE SEQUENCE</scope>
    <source>
        <strain evidence="2">S3</strain>
    </source>
</reference>
<dbReference type="AlphaFoldDB" id="A0A7S3ILV0"/>
<evidence type="ECO:0000256" key="1">
    <source>
        <dbReference type="SAM" id="MobiDB-lite"/>
    </source>
</evidence>
<gene>
    <name evidence="2" type="ORF">SINC0208_LOCUS7736</name>
</gene>
<dbReference type="EMBL" id="HBIH01019362">
    <property type="protein sequence ID" value="CAE0327109.1"/>
    <property type="molecule type" value="Transcribed_RNA"/>
</dbReference>
<feature type="compositionally biased region" description="Acidic residues" evidence="1">
    <location>
        <begin position="128"/>
        <end position="149"/>
    </location>
</feature>
<feature type="compositionally biased region" description="Polar residues" evidence="1">
    <location>
        <begin position="152"/>
        <end position="177"/>
    </location>
</feature>
<accession>A0A7S3ILV0</accession>
<feature type="region of interest" description="Disordered" evidence="1">
    <location>
        <begin position="123"/>
        <end position="177"/>
    </location>
</feature>
<protein>
    <submittedName>
        <fullName evidence="2">Uncharacterized protein</fullName>
    </submittedName>
</protein>
<evidence type="ECO:0000313" key="2">
    <source>
        <dbReference type="EMBL" id="CAE0327109.1"/>
    </source>
</evidence>
<proteinExistence type="predicted"/>
<sequence length="177" mass="19334">MRLPTEAIMWSAEEGDEEEEEITIPVVAEAVEITEVVEAVEIREAAEAVGIREAVEAEEEAEVFISMKAMFLGQNLVETESTNKLLQGGLTEEEGEDVDNTGMANIIATTTEKTRKNRKKTLEVLGDSAEEAADEAEEDLAEEAEEEEEGRTSPTSFLFPASTLNLSATRLHNGSSR</sequence>
<organism evidence="2">
    <name type="scientific">Strombidium inclinatum</name>
    <dbReference type="NCBI Taxonomy" id="197538"/>
    <lineage>
        <taxon>Eukaryota</taxon>
        <taxon>Sar</taxon>
        <taxon>Alveolata</taxon>
        <taxon>Ciliophora</taxon>
        <taxon>Intramacronucleata</taxon>
        <taxon>Spirotrichea</taxon>
        <taxon>Oligotrichia</taxon>
        <taxon>Strombidiidae</taxon>
        <taxon>Strombidium</taxon>
    </lineage>
</organism>
<name>A0A7S3ILV0_9SPIT</name>